<dbReference type="EMBL" id="CM017645">
    <property type="protein sequence ID" value="TYJ16227.1"/>
    <property type="molecule type" value="Genomic_DNA"/>
</dbReference>
<evidence type="ECO:0000313" key="2">
    <source>
        <dbReference type="Proteomes" id="UP000323597"/>
    </source>
</evidence>
<organism evidence="1 2">
    <name type="scientific">Gossypium mustelinum</name>
    <name type="common">Cotton</name>
    <name type="synonym">Gossypium caicoense</name>
    <dbReference type="NCBI Taxonomy" id="34275"/>
    <lineage>
        <taxon>Eukaryota</taxon>
        <taxon>Viridiplantae</taxon>
        <taxon>Streptophyta</taxon>
        <taxon>Embryophyta</taxon>
        <taxon>Tracheophyta</taxon>
        <taxon>Spermatophyta</taxon>
        <taxon>Magnoliopsida</taxon>
        <taxon>eudicotyledons</taxon>
        <taxon>Gunneridae</taxon>
        <taxon>Pentapetalae</taxon>
        <taxon>rosids</taxon>
        <taxon>malvids</taxon>
        <taxon>Malvales</taxon>
        <taxon>Malvaceae</taxon>
        <taxon>Malvoideae</taxon>
        <taxon>Gossypium</taxon>
    </lineage>
</organism>
<dbReference type="Pfam" id="PF00197">
    <property type="entry name" value="Kunitz_legume"/>
    <property type="match status" value="1"/>
</dbReference>
<dbReference type="InterPro" id="IPR002160">
    <property type="entry name" value="Prot_inh_Kunz-lg"/>
</dbReference>
<evidence type="ECO:0000313" key="1">
    <source>
        <dbReference type="EMBL" id="TYJ16227.1"/>
    </source>
</evidence>
<dbReference type="InterPro" id="IPR011065">
    <property type="entry name" value="Kunitz_inhibitor_STI-like_sf"/>
</dbReference>
<dbReference type="AlphaFoldDB" id="A0A5D2XQS7"/>
<reference evidence="1 2" key="1">
    <citation type="submission" date="2019-07" db="EMBL/GenBank/DDBJ databases">
        <title>WGS assembly of Gossypium mustelinum.</title>
        <authorList>
            <person name="Chen Z.J."/>
            <person name="Sreedasyam A."/>
            <person name="Ando A."/>
            <person name="Song Q."/>
            <person name="De L."/>
            <person name="Hulse-Kemp A."/>
            <person name="Ding M."/>
            <person name="Ye W."/>
            <person name="Kirkbride R."/>
            <person name="Jenkins J."/>
            <person name="Plott C."/>
            <person name="Lovell J."/>
            <person name="Lin Y.-M."/>
            <person name="Vaughn R."/>
            <person name="Liu B."/>
            <person name="Li W."/>
            <person name="Simpson S."/>
            <person name="Scheffler B."/>
            <person name="Saski C."/>
            <person name="Grover C."/>
            <person name="Hu G."/>
            <person name="Conover J."/>
            <person name="Carlson J."/>
            <person name="Shu S."/>
            <person name="Boston L."/>
            <person name="Williams M."/>
            <person name="Peterson D."/>
            <person name="Mcgee K."/>
            <person name="Jones D."/>
            <person name="Wendel J."/>
            <person name="Stelly D."/>
            <person name="Grimwood J."/>
            <person name="Schmutz J."/>
        </authorList>
    </citation>
    <scope>NUCLEOTIDE SEQUENCE [LARGE SCALE GENOMIC DNA]</scope>
    <source>
        <strain evidence="1">1408120.09</strain>
    </source>
</reference>
<dbReference type="GO" id="GO:0004866">
    <property type="term" value="F:endopeptidase inhibitor activity"/>
    <property type="evidence" value="ECO:0007669"/>
    <property type="project" value="InterPro"/>
</dbReference>
<gene>
    <name evidence="1" type="ORF">E1A91_A10G236800v1</name>
</gene>
<sequence>MITVSAEKGWVITDGAKGNPGANTLTSWFRIEKVSDIGCKFKYCPQYVEHAQPYATKLGENLMEKWYVWLSPLAMDGHFTLRKLKNQPWRFNKLFIIRLKAIIMHELVVTI</sequence>
<name>A0A5D2XQS7_GOSMU</name>
<protein>
    <submittedName>
        <fullName evidence="1">Uncharacterized protein</fullName>
    </submittedName>
</protein>
<proteinExistence type="predicted"/>
<keyword evidence="2" id="KW-1185">Reference proteome</keyword>
<dbReference type="Proteomes" id="UP000323597">
    <property type="component" value="Chromosome A10"/>
</dbReference>
<dbReference type="Gene3D" id="2.80.10.50">
    <property type="match status" value="1"/>
</dbReference>
<accession>A0A5D2XQS7</accession>
<dbReference type="SUPFAM" id="SSF50386">
    <property type="entry name" value="STI-like"/>
    <property type="match status" value="1"/>
</dbReference>